<organism evidence="2 3">
    <name type="scientific">Dyadobacter frigoris</name>
    <dbReference type="NCBI Taxonomy" id="2576211"/>
    <lineage>
        <taxon>Bacteria</taxon>
        <taxon>Pseudomonadati</taxon>
        <taxon>Bacteroidota</taxon>
        <taxon>Cytophagia</taxon>
        <taxon>Cytophagales</taxon>
        <taxon>Spirosomataceae</taxon>
        <taxon>Dyadobacter</taxon>
    </lineage>
</organism>
<evidence type="ECO:0000259" key="1">
    <source>
        <dbReference type="Pfam" id="PF16694"/>
    </source>
</evidence>
<keyword evidence="3" id="KW-1185">Reference proteome</keyword>
<dbReference type="AlphaFoldDB" id="A0A4U6CU25"/>
<proteinExistence type="predicted"/>
<protein>
    <recommendedName>
        <fullName evidence="1">Cytochrome P460 domain-containing protein</fullName>
    </recommendedName>
</protein>
<accession>A0A4U6CU25</accession>
<dbReference type="EMBL" id="SZVO01000016">
    <property type="protein sequence ID" value="TKT88102.1"/>
    <property type="molecule type" value="Genomic_DNA"/>
</dbReference>
<dbReference type="RefSeq" id="WP_137343216.1">
    <property type="nucleotide sequence ID" value="NZ_BSQH01000008.1"/>
</dbReference>
<evidence type="ECO:0000313" key="2">
    <source>
        <dbReference type="EMBL" id="TKT88102.1"/>
    </source>
</evidence>
<evidence type="ECO:0000313" key="3">
    <source>
        <dbReference type="Proteomes" id="UP000304900"/>
    </source>
</evidence>
<dbReference type="Proteomes" id="UP000304900">
    <property type="component" value="Unassembled WGS sequence"/>
</dbReference>
<dbReference type="OrthoDB" id="674757at2"/>
<reference evidence="2 3" key="1">
    <citation type="submission" date="2019-05" db="EMBL/GenBank/DDBJ databases">
        <title>Dyadobacter AR-3-8 sp. nov., isolated from arctic soil.</title>
        <authorList>
            <person name="Chaudhary D.K."/>
        </authorList>
    </citation>
    <scope>NUCLEOTIDE SEQUENCE [LARGE SCALE GENOMIC DNA]</scope>
    <source>
        <strain evidence="2 3">AR-3-8</strain>
    </source>
</reference>
<dbReference type="Pfam" id="PF16694">
    <property type="entry name" value="Cytochrome_P460"/>
    <property type="match status" value="1"/>
</dbReference>
<gene>
    <name evidence="2" type="ORF">FDK13_27390</name>
</gene>
<name>A0A4U6CU25_9BACT</name>
<feature type="domain" description="Cytochrome P460" evidence="1">
    <location>
        <begin position="44"/>
        <end position="112"/>
    </location>
</feature>
<sequence length="155" mass="17328">MKNLIVLSFLATLILTGCSKENLYNESASLADSTKITQVLEGKVITSMVDKKEKTMSTLYGNDIAVEHARNSVDHHYPIGSELSLVTWSQKEDIHWYGANIPGEIKSIEIVKYQAPDSAILEYYKGKNLHLGKRDFETAVKRIEFISGQRAAVLP</sequence>
<dbReference type="PROSITE" id="PS51257">
    <property type="entry name" value="PROKAR_LIPOPROTEIN"/>
    <property type="match status" value="1"/>
</dbReference>
<dbReference type="InterPro" id="IPR032033">
    <property type="entry name" value="Cytochrome_P460"/>
</dbReference>
<comment type="caution">
    <text evidence="2">The sequence shown here is derived from an EMBL/GenBank/DDBJ whole genome shotgun (WGS) entry which is preliminary data.</text>
</comment>